<reference evidence="4 5" key="1">
    <citation type="submission" date="2020-01" db="EMBL/GenBank/DDBJ databases">
        <authorList>
            <person name="Gupta K D."/>
        </authorList>
    </citation>
    <scope>NUCLEOTIDE SEQUENCE [LARGE SCALE GENOMIC DNA]</scope>
</reference>
<keyword evidence="2" id="KW-0472">Membrane</keyword>
<feature type="region of interest" description="Disordered" evidence="1">
    <location>
        <begin position="1"/>
        <end position="24"/>
    </location>
</feature>
<keyword evidence="5" id="KW-1185">Reference proteome</keyword>
<dbReference type="PANTHER" id="PTHR33099:SF7">
    <property type="entry name" value="MYND-TYPE DOMAIN-CONTAINING PROTEIN"/>
    <property type="match status" value="1"/>
</dbReference>
<keyword evidence="2" id="KW-0812">Transmembrane</keyword>
<name>A0A8S0WXS4_CYCAE</name>
<proteinExistence type="predicted"/>
<organism evidence="4 5">
    <name type="scientific">Cyclocybe aegerita</name>
    <name type="common">Black poplar mushroom</name>
    <name type="synonym">Agrocybe aegerita</name>
    <dbReference type="NCBI Taxonomy" id="1973307"/>
    <lineage>
        <taxon>Eukaryota</taxon>
        <taxon>Fungi</taxon>
        <taxon>Dikarya</taxon>
        <taxon>Basidiomycota</taxon>
        <taxon>Agaricomycotina</taxon>
        <taxon>Agaricomycetes</taxon>
        <taxon>Agaricomycetidae</taxon>
        <taxon>Agaricales</taxon>
        <taxon>Agaricineae</taxon>
        <taxon>Bolbitiaceae</taxon>
        <taxon>Cyclocybe</taxon>
    </lineage>
</organism>
<sequence length="1586" mass="175551">MEASGSDETPSHTSNDVRDVSPALETDTVVNLQRQNATIQDGTEVNRVTGELDVDVGDDCEDLVGGNDEDDSELSDGEDLCEDLKDCLESSDFSFQGSFYHASLKPTTPNPCLTVGDIGLVGLPLTERDAKAIIACASLAPFGKGKHTVVDPTVRNTWEIEPARVGFANADWVKWVEDVVCKEICNALGVELAQTPNLCPRLQLHKLLLYEPGSHFLPHQDTQKAEGMFATAIIILPSAYTGGQVVVSHASKKKTIDFSSSSLTSTAVLAWYTDVTHEVKRVRSGYRLALSYNLIQPRAPGLERRLPILPDTSSTANRLRRILQKWSEGIYAVFPSQDMVAYLLAHQYSAKELNKGARALKGADRSLVGFLREVVVEEGYILALSSREQYQKGSADCETGSIYARKRRKGNDHQRIDSYGIRGRGYSHGYGWGEDEENEDEDEDEYGNGDDEPDMDDVYETSISISRLVDLDGDLISDATIDTEDDSIIPQNPFEGLSPDRQEYEGYMGNEAGDVEYWYNATVLVLMHEVERDSLMTSSGSTEYAFRKLARSSEPSATDAPWIKKLVDKRMSLNKDQALKMVDYALRVRDLQMWRSIVENPTCTVQSLVIEGMARAWRLFGFEYVYGSFALILDRSERLADRLDFIKKLPDYALDVEKTGVQEWCRLARDHAFASYNSVDVSEIPTLVNIMRDDTGLQAFNAIMLPNLVGKENGYDFCVALVRAMKRDLQSKAEELSTDVPSGSPPDRESLLNNAIKSLLAAAASQWKKAPATTYPAESSDQVQAATVSRIVEIVELSITNGRLDVCEPVFVDTLQATEPSSVKFPQLYTPLIPRLRDILNRHGLDICLPPFLNFFQVLIATYLKDVLGKKGSRKHRPRKIGCGCKQCKILDAFILDGVTTMRLFSALVQGRKAHLEKKLAEASDLCSFETTRTGALYSIRVTKRPELLHFASWERRTRAAETFLASVGTDDVIQKIMGGRYEDVKYALAGLVPFDSALPSTCVGNTRSQPPGEPAPGPSSQAPIVEPGAIEEAANQPPETRNEIPSSSAEAVFFGIRPRLWLLRIICLCSLLSFSLLWFVEFTDLELPFGILLSCILVYHVASAFQLIRLWINPYLDLFVLFCLIGGLMHRAPTVNEWSSQVFVLYVVVVYGLVGFLSVLAILRLVMIAKNRGGLRMGWNYDMLTDSSAGTDTPSAQNILLGKSIWQRHINGEASTLILARGILAIVLIFSLSAVSIVAIVLDPLRDSGLVPIKEVRSLDVPTDFKGEPSVWNVIAPPQFLALHASISTAVTILKGFLKPSRSIVRLAFRCPREHTWFPIPRSDSLPNLLVIVNFTRIRFRDDLIDTAKNSIQIIVNLTNDTNLAARRTQPTTIPPGVNLMGTLNLELRQLHKNPSISALGFTSSETIMVTRMGSVFPDPEAGVSPLIPQSSNISTFRLFVQNDPSEWRIIMDYRDKSVIGGFSTVGGLWAFLSGIFTAIFGTSLMRIIFGVKPLSVLGMAHSLQGHQTIREQISEDYKGAAKELQDAQGVIALLRDHVIDFSFLVEVRKTANSAIEAKLERTRETGQAETVQETTVPAPSHDNA</sequence>
<evidence type="ECO:0000313" key="4">
    <source>
        <dbReference type="EMBL" id="CAA7268416.1"/>
    </source>
</evidence>
<feature type="compositionally biased region" description="Polar residues" evidence="1">
    <location>
        <begin position="1569"/>
        <end position="1579"/>
    </location>
</feature>
<evidence type="ECO:0000313" key="5">
    <source>
        <dbReference type="Proteomes" id="UP000467700"/>
    </source>
</evidence>
<protein>
    <recommendedName>
        <fullName evidence="3">Prolyl 4-hydroxylase alpha subunit Fe(2+) 2OG dioxygenase domain-containing protein</fullName>
    </recommendedName>
</protein>
<dbReference type="PANTHER" id="PTHR33099">
    <property type="entry name" value="FE2OG DIOXYGENASE DOMAIN-CONTAINING PROTEIN"/>
    <property type="match status" value="1"/>
</dbReference>
<evidence type="ECO:0000256" key="2">
    <source>
        <dbReference type="SAM" id="Phobius"/>
    </source>
</evidence>
<feature type="transmembrane region" description="Helical" evidence="2">
    <location>
        <begin position="1088"/>
        <end position="1109"/>
    </location>
</feature>
<dbReference type="Gene3D" id="2.60.120.620">
    <property type="entry name" value="q2cbj1_9rhob like domain"/>
    <property type="match status" value="1"/>
</dbReference>
<dbReference type="EMBL" id="CACVBS010000068">
    <property type="protein sequence ID" value="CAA7268416.1"/>
    <property type="molecule type" value="Genomic_DNA"/>
</dbReference>
<feature type="compositionally biased region" description="Acidic residues" evidence="1">
    <location>
        <begin position="433"/>
        <end position="456"/>
    </location>
</feature>
<dbReference type="Pfam" id="PF13640">
    <property type="entry name" value="2OG-FeII_Oxy_3"/>
    <property type="match status" value="1"/>
</dbReference>
<evidence type="ECO:0000256" key="1">
    <source>
        <dbReference type="SAM" id="MobiDB-lite"/>
    </source>
</evidence>
<dbReference type="OrthoDB" id="3227921at2759"/>
<feature type="transmembrane region" description="Helical" evidence="2">
    <location>
        <begin position="1281"/>
        <end position="1299"/>
    </location>
</feature>
<gene>
    <name evidence="4" type="ORF">AAE3_LOCUS10673</name>
</gene>
<evidence type="ECO:0000259" key="3">
    <source>
        <dbReference type="Pfam" id="PF13640"/>
    </source>
</evidence>
<feature type="region of interest" description="Disordered" evidence="1">
    <location>
        <begin position="1004"/>
        <end position="1025"/>
    </location>
</feature>
<feature type="region of interest" description="Disordered" evidence="1">
    <location>
        <begin position="427"/>
        <end position="456"/>
    </location>
</feature>
<feature type="domain" description="Prolyl 4-hydroxylase alpha subunit Fe(2+) 2OG dioxygenase" evidence="3">
    <location>
        <begin position="207"/>
        <end position="292"/>
    </location>
</feature>
<feature type="transmembrane region" description="Helical" evidence="2">
    <location>
        <begin position="1145"/>
        <end position="1168"/>
    </location>
</feature>
<dbReference type="Proteomes" id="UP000467700">
    <property type="component" value="Unassembled WGS sequence"/>
</dbReference>
<feature type="compositionally biased region" description="Polar residues" evidence="1">
    <location>
        <begin position="1"/>
        <end position="14"/>
    </location>
</feature>
<feature type="transmembrane region" description="Helical" evidence="2">
    <location>
        <begin position="1062"/>
        <end position="1082"/>
    </location>
</feature>
<accession>A0A8S0WXS4</accession>
<dbReference type="InterPro" id="IPR044862">
    <property type="entry name" value="Pro_4_hyd_alph_FE2OG_OXY"/>
</dbReference>
<comment type="caution">
    <text evidence="4">The sequence shown here is derived from an EMBL/GenBank/DDBJ whole genome shotgun (WGS) entry which is preliminary data.</text>
</comment>
<feature type="transmembrane region" description="Helical" evidence="2">
    <location>
        <begin position="1460"/>
        <end position="1482"/>
    </location>
</feature>
<feature type="transmembrane region" description="Helical" evidence="2">
    <location>
        <begin position="1219"/>
        <end position="1243"/>
    </location>
</feature>
<feature type="region of interest" description="Disordered" evidence="1">
    <location>
        <begin position="1563"/>
        <end position="1586"/>
    </location>
</feature>
<keyword evidence="2" id="KW-1133">Transmembrane helix</keyword>